<protein>
    <submittedName>
        <fullName evidence="1">Uncharacterized protein</fullName>
    </submittedName>
</protein>
<gene>
    <name evidence="1" type="ORF">OIU84_024278</name>
</gene>
<evidence type="ECO:0000313" key="1">
    <source>
        <dbReference type="EMBL" id="KAJ6423304.1"/>
    </source>
</evidence>
<dbReference type="Proteomes" id="UP001162972">
    <property type="component" value="Chromosome 16"/>
</dbReference>
<name>A0AAD6KIS5_9ROSI</name>
<sequence>MSAQIGDLVSNLLEQLKTDRLDGSCTVVEDSSISLLPNVVHSCSQNEGANLMGDELGRTKFIGSPFQQLGPWKGGPNILIMRCNGPSDLRREPALKEKMIVGFCLLITFTSS</sequence>
<accession>A0AAD6KIS5</accession>
<organism evidence="1 2">
    <name type="scientific">Salix udensis</name>
    <dbReference type="NCBI Taxonomy" id="889485"/>
    <lineage>
        <taxon>Eukaryota</taxon>
        <taxon>Viridiplantae</taxon>
        <taxon>Streptophyta</taxon>
        <taxon>Embryophyta</taxon>
        <taxon>Tracheophyta</taxon>
        <taxon>Spermatophyta</taxon>
        <taxon>Magnoliopsida</taxon>
        <taxon>eudicotyledons</taxon>
        <taxon>Gunneridae</taxon>
        <taxon>Pentapetalae</taxon>
        <taxon>rosids</taxon>
        <taxon>fabids</taxon>
        <taxon>Malpighiales</taxon>
        <taxon>Salicaceae</taxon>
        <taxon>Saliceae</taxon>
        <taxon>Salix</taxon>
    </lineage>
</organism>
<reference evidence="1 2" key="1">
    <citation type="journal article" date="2023" name="Int. J. Mol. Sci.">
        <title>De Novo Assembly and Annotation of 11 Diverse Shrub Willow (Salix) Genomes Reveals Novel Gene Organization in Sex-Linked Regions.</title>
        <authorList>
            <person name="Hyden B."/>
            <person name="Feng K."/>
            <person name="Yates T.B."/>
            <person name="Jawdy S."/>
            <person name="Cereghino C."/>
            <person name="Smart L.B."/>
            <person name="Muchero W."/>
        </authorList>
    </citation>
    <scope>NUCLEOTIDE SEQUENCE [LARGE SCALE GENOMIC DNA]</scope>
    <source>
        <tissue evidence="1">Shoot tip</tissue>
    </source>
</reference>
<dbReference type="AlphaFoldDB" id="A0AAD6KIS5"/>
<proteinExistence type="predicted"/>
<comment type="caution">
    <text evidence="1">The sequence shown here is derived from an EMBL/GenBank/DDBJ whole genome shotgun (WGS) entry which is preliminary data.</text>
</comment>
<evidence type="ECO:0000313" key="2">
    <source>
        <dbReference type="Proteomes" id="UP001162972"/>
    </source>
</evidence>
<dbReference type="EMBL" id="JAPFFJ010000006">
    <property type="protein sequence ID" value="KAJ6423304.1"/>
    <property type="molecule type" value="Genomic_DNA"/>
</dbReference>
<keyword evidence="2" id="KW-1185">Reference proteome</keyword>